<name>A0A0A9C524_ARUDO</name>
<organism evidence="1">
    <name type="scientific">Arundo donax</name>
    <name type="common">Giant reed</name>
    <name type="synonym">Donax arundinaceus</name>
    <dbReference type="NCBI Taxonomy" id="35708"/>
    <lineage>
        <taxon>Eukaryota</taxon>
        <taxon>Viridiplantae</taxon>
        <taxon>Streptophyta</taxon>
        <taxon>Embryophyta</taxon>
        <taxon>Tracheophyta</taxon>
        <taxon>Spermatophyta</taxon>
        <taxon>Magnoliopsida</taxon>
        <taxon>Liliopsida</taxon>
        <taxon>Poales</taxon>
        <taxon>Poaceae</taxon>
        <taxon>PACMAD clade</taxon>
        <taxon>Arundinoideae</taxon>
        <taxon>Arundineae</taxon>
        <taxon>Arundo</taxon>
    </lineage>
</organism>
<evidence type="ECO:0000313" key="1">
    <source>
        <dbReference type="EMBL" id="JAD70646.1"/>
    </source>
</evidence>
<sequence>MLLISLHCQTEPYFSSKPLTII</sequence>
<dbReference type="EMBL" id="GBRH01227249">
    <property type="protein sequence ID" value="JAD70646.1"/>
    <property type="molecule type" value="Transcribed_RNA"/>
</dbReference>
<reference evidence="1" key="2">
    <citation type="journal article" date="2015" name="Data Brief">
        <title>Shoot transcriptome of the giant reed, Arundo donax.</title>
        <authorList>
            <person name="Barrero R.A."/>
            <person name="Guerrero F.D."/>
            <person name="Moolhuijzen P."/>
            <person name="Goolsby J.A."/>
            <person name="Tidwell J."/>
            <person name="Bellgard S.E."/>
            <person name="Bellgard M.I."/>
        </authorList>
    </citation>
    <scope>NUCLEOTIDE SEQUENCE</scope>
    <source>
        <tissue evidence="1">Shoot tissue taken approximately 20 cm above the soil surface</tissue>
    </source>
</reference>
<protein>
    <submittedName>
        <fullName evidence="1">Uncharacterized protein</fullName>
    </submittedName>
</protein>
<proteinExistence type="predicted"/>
<accession>A0A0A9C524</accession>
<reference evidence="1" key="1">
    <citation type="submission" date="2014-09" db="EMBL/GenBank/DDBJ databases">
        <authorList>
            <person name="Magalhaes I.L.F."/>
            <person name="Oliveira U."/>
            <person name="Santos F.R."/>
            <person name="Vidigal T.H.D.A."/>
            <person name="Brescovit A.D."/>
            <person name="Santos A.J."/>
        </authorList>
    </citation>
    <scope>NUCLEOTIDE SEQUENCE</scope>
    <source>
        <tissue evidence="1">Shoot tissue taken approximately 20 cm above the soil surface</tissue>
    </source>
</reference>
<dbReference type="AlphaFoldDB" id="A0A0A9C524"/>